<feature type="transmembrane region" description="Helical" evidence="8">
    <location>
        <begin position="118"/>
        <end position="139"/>
    </location>
</feature>
<evidence type="ECO:0000256" key="7">
    <source>
        <dbReference type="SAM" id="MobiDB-lite"/>
    </source>
</evidence>
<dbReference type="AlphaFoldDB" id="A0A8S1C6Y7"/>
<dbReference type="PANTHER" id="PTHR20855:SF15">
    <property type="entry name" value="PROGESTIN AND ADIPOQ RECEPTOR FAMILY MEMBER 3"/>
    <property type="match status" value="1"/>
</dbReference>
<comment type="similarity">
    <text evidence="2">Belongs to the ADIPOR family.</text>
</comment>
<comment type="subcellular location">
    <subcellularLocation>
        <location evidence="1">Membrane</location>
        <topology evidence="1">Multi-pass membrane protein</topology>
    </subcellularLocation>
</comment>
<dbReference type="GO" id="GO:0038023">
    <property type="term" value="F:signaling receptor activity"/>
    <property type="evidence" value="ECO:0007669"/>
    <property type="project" value="TreeGrafter"/>
</dbReference>
<evidence type="ECO:0000256" key="2">
    <source>
        <dbReference type="ARBA" id="ARBA00007018"/>
    </source>
</evidence>
<keyword evidence="6" id="KW-0862">Zinc</keyword>
<evidence type="ECO:0008006" key="11">
    <source>
        <dbReference type="Google" id="ProtNLM"/>
    </source>
</evidence>
<dbReference type="Proteomes" id="UP000494165">
    <property type="component" value="Unassembled WGS sequence"/>
</dbReference>
<protein>
    <recommendedName>
        <fullName evidence="11">Progestin and adipoQ receptor family member 3</fullName>
    </recommendedName>
</protein>
<feature type="compositionally biased region" description="Basic and acidic residues" evidence="7">
    <location>
        <begin position="10"/>
        <end position="33"/>
    </location>
</feature>
<evidence type="ECO:0000256" key="1">
    <source>
        <dbReference type="ARBA" id="ARBA00004141"/>
    </source>
</evidence>
<evidence type="ECO:0000313" key="10">
    <source>
        <dbReference type="Proteomes" id="UP000494165"/>
    </source>
</evidence>
<evidence type="ECO:0000313" key="9">
    <source>
        <dbReference type="EMBL" id="CAB3361467.1"/>
    </source>
</evidence>
<dbReference type="GO" id="GO:0046872">
    <property type="term" value="F:metal ion binding"/>
    <property type="evidence" value="ECO:0007669"/>
    <property type="project" value="UniProtKB-KW"/>
</dbReference>
<dbReference type="GO" id="GO:0016020">
    <property type="term" value="C:membrane"/>
    <property type="evidence" value="ECO:0007669"/>
    <property type="project" value="UniProtKB-SubCell"/>
</dbReference>
<evidence type="ECO:0000256" key="6">
    <source>
        <dbReference type="PIRSR" id="PIRSR604254-1"/>
    </source>
</evidence>
<keyword evidence="5 8" id="KW-0472">Membrane</keyword>
<feature type="region of interest" description="Disordered" evidence="7">
    <location>
        <begin position="1"/>
        <end position="33"/>
    </location>
</feature>
<dbReference type="EMBL" id="CADEPI010000006">
    <property type="protein sequence ID" value="CAB3361467.1"/>
    <property type="molecule type" value="Genomic_DNA"/>
</dbReference>
<feature type="binding site" evidence="6">
    <location>
        <position position="138"/>
    </location>
    <ligand>
        <name>Zn(2+)</name>
        <dbReference type="ChEBI" id="CHEBI:29105"/>
    </ligand>
</feature>
<keyword evidence="3 8" id="KW-0812">Transmembrane</keyword>
<accession>A0A8S1C6Y7</accession>
<feature type="transmembrane region" description="Helical" evidence="8">
    <location>
        <begin position="159"/>
        <end position="185"/>
    </location>
</feature>
<gene>
    <name evidence="9" type="ORF">CLODIP_2_CD15768</name>
</gene>
<keyword evidence="10" id="KW-1185">Reference proteome</keyword>
<proteinExistence type="inferred from homology"/>
<evidence type="ECO:0000256" key="8">
    <source>
        <dbReference type="SAM" id="Phobius"/>
    </source>
</evidence>
<sequence length="230" mass="26567">MPPRESCPIKTDEENGVSEKEAEALGEKSPSEKEASAADYSNFILTYDEAPGYLKFNPYIRSGYRGFLTTKMCIESIFWWTNETVNIWSHIFGWMLFLGLTLYDLILLNIHASALDKLIVGLLLLCFQACMILSSAYHTFSCKSEKAYSCFLTYDLCGIALSILAIYMSGVYYAFWCYSVSGYFYNKKCFKFTLKIDKVFNFLSYLHKRKKIEIINSNCSQHLFIVWRGF</sequence>
<evidence type="ECO:0000256" key="3">
    <source>
        <dbReference type="ARBA" id="ARBA00022692"/>
    </source>
</evidence>
<reference evidence="9 10" key="1">
    <citation type="submission" date="2020-04" db="EMBL/GenBank/DDBJ databases">
        <authorList>
            <person name="Alioto T."/>
            <person name="Alioto T."/>
            <person name="Gomez Garrido J."/>
        </authorList>
    </citation>
    <scope>NUCLEOTIDE SEQUENCE [LARGE SCALE GENOMIC DNA]</scope>
</reference>
<comment type="caution">
    <text evidence="9">The sequence shown here is derived from an EMBL/GenBank/DDBJ whole genome shotgun (WGS) entry which is preliminary data.</text>
</comment>
<dbReference type="OrthoDB" id="529367at2759"/>
<keyword evidence="6" id="KW-0479">Metal-binding</keyword>
<dbReference type="InterPro" id="IPR004254">
    <property type="entry name" value="AdipoR/HlyIII-related"/>
</dbReference>
<organism evidence="9 10">
    <name type="scientific">Cloeon dipterum</name>
    <dbReference type="NCBI Taxonomy" id="197152"/>
    <lineage>
        <taxon>Eukaryota</taxon>
        <taxon>Metazoa</taxon>
        <taxon>Ecdysozoa</taxon>
        <taxon>Arthropoda</taxon>
        <taxon>Hexapoda</taxon>
        <taxon>Insecta</taxon>
        <taxon>Pterygota</taxon>
        <taxon>Palaeoptera</taxon>
        <taxon>Ephemeroptera</taxon>
        <taxon>Pisciforma</taxon>
        <taxon>Baetidae</taxon>
        <taxon>Cloeon</taxon>
    </lineage>
</organism>
<evidence type="ECO:0000256" key="5">
    <source>
        <dbReference type="ARBA" id="ARBA00023136"/>
    </source>
</evidence>
<keyword evidence="4 8" id="KW-1133">Transmembrane helix</keyword>
<dbReference type="PANTHER" id="PTHR20855">
    <property type="entry name" value="ADIPOR/PROGESTIN RECEPTOR-RELATED"/>
    <property type="match status" value="1"/>
</dbReference>
<name>A0A8S1C6Y7_9INSE</name>
<feature type="transmembrane region" description="Helical" evidence="8">
    <location>
        <begin position="87"/>
        <end position="106"/>
    </location>
</feature>
<evidence type="ECO:0000256" key="4">
    <source>
        <dbReference type="ARBA" id="ARBA00022989"/>
    </source>
</evidence>
<dbReference type="Pfam" id="PF03006">
    <property type="entry name" value="HlyIII"/>
    <property type="match status" value="1"/>
</dbReference>